<keyword evidence="1" id="KW-0732">Signal</keyword>
<evidence type="ECO:0000259" key="2">
    <source>
        <dbReference type="Pfam" id="PF05229"/>
    </source>
</evidence>
<dbReference type="OrthoDB" id="7619526at2"/>
<keyword evidence="3" id="KW-0167">Capsid protein</keyword>
<accession>A0A1Y5SLM4</accession>
<gene>
    <name evidence="3" type="ORF">AQS8620_01718</name>
</gene>
<protein>
    <submittedName>
        <fullName evidence="3">Spore Coat Protein U domain protein</fullName>
    </submittedName>
</protein>
<dbReference type="PANTHER" id="PTHR37089:SF3">
    <property type="entry name" value="EXPORTED PROTEIN"/>
    <property type="match status" value="1"/>
</dbReference>
<feature type="signal peptide" evidence="1">
    <location>
        <begin position="1"/>
        <end position="23"/>
    </location>
</feature>
<dbReference type="Proteomes" id="UP000193862">
    <property type="component" value="Unassembled WGS sequence"/>
</dbReference>
<dbReference type="Pfam" id="PF05229">
    <property type="entry name" value="SCPU"/>
    <property type="match status" value="1"/>
</dbReference>
<evidence type="ECO:0000313" key="3">
    <source>
        <dbReference type="EMBL" id="SLN43253.1"/>
    </source>
</evidence>
<feature type="chain" id="PRO_5013368700" evidence="1">
    <location>
        <begin position="24"/>
        <end position="164"/>
    </location>
</feature>
<dbReference type="RefSeq" id="WP_085836436.1">
    <property type="nucleotide sequence ID" value="NZ_FWFS01000006.1"/>
</dbReference>
<dbReference type="SMART" id="SM00972">
    <property type="entry name" value="SCPU"/>
    <property type="match status" value="1"/>
</dbReference>
<proteinExistence type="predicted"/>
<dbReference type="InterPro" id="IPR007893">
    <property type="entry name" value="Spore_coat_U/FanG"/>
</dbReference>
<dbReference type="InterPro" id="IPR053167">
    <property type="entry name" value="Spore_coat_component"/>
</dbReference>
<keyword evidence="4" id="KW-1185">Reference proteome</keyword>
<dbReference type="PANTHER" id="PTHR37089">
    <property type="entry name" value="PROTEIN U-RELATED"/>
    <property type="match status" value="1"/>
</dbReference>
<sequence>MKRTFSLLPALAGALVLAGPAHAAETATSNLAVSAIVADTCTIATGTALSFATLDTSSISSEITPGLVTVICTASRSGILVTVDGGDNAASGVRRMATSDGETFLPYSIMSDSGHASEISVGGELYNDGVTAAVPQIIPVYGQIPAGNYAAGNYSDTLEVTLSY</sequence>
<name>A0A1Y5SLM4_9RHOB</name>
<dbReference type="EMBL" id="FWFS01000006">
    <property type="protein sequence ID" value="SLN43253.1"/>
    <property type="molecule type" value="Genomic_DNA"/>
</dbReference>
<evidence type="ECO:0000313" key="4">
    <source>
        <dbReference type="Proteomes" id="UP000193862"/>
    </source>
</evidence>
<organism evidence="3 4">
    <name type="scientific">Aquimixticola soesokkakensis</name>
    <dbReference type="NCBI Taxonomy" id="1519096"/>
    <lineage>
        <taxon>Bacteria</taxon>
        <taxon>Pseudomonadati</taxon>
        <taxon>Pseudomonadota</taxon>
        <taxon>Alphaproteobacteria</taxon>
        <taxon>Rhodobacterales</taxon>
        <taxon>Paracoccaceae</taxon>
        <taxon>Aquimixticola</taxon>
    </lineage>
</organism>
<evidence type="ECO:0000256" key="1">
    <source>
        <dbReference type="SAM" id="SignalP"/>
    </source>
</evidence>
<dbReference type="AlphaFoldDB" id="A0A1Y5SLM4"/>
<feature type="domain" description="Spore coat protein U/FanG" evidence="2">
    <location>
        <begin position="28"/>
        <end position="161"/>
    </location>
</feature>
<keyword evidence="3" id="KW-0946">Virion</keyword>
<reference evidence="3 4" key="1">
    <citation type="submission" date="2017-03" db="EMBL/GenBank/DDBJ databases">
        <authorList>
            <person name="Afonso C.L."/>
            <person name="Miller P.J."/>
            <person name="Scott M.A."/>
            <person name="Spackman E."/>
            <person name="Goraichik I."/>
            <person name="Dimitrov K.M."/>
            <person name="Suarez D.L."/>
            <person name="Swayne D.E."/>
        </authorList>
    </citation>
    <scope>NUCLEOTIDE SEQUENCE [LARGE SCALE GENOMIC DNA]</scope>
    <source>
        <strain evidence="3 4">CECT 8620</strain>
    </source>
</reference>